<evidence type="ECO:0000313" key="5">
    <source>
        <dbReference type="EMBL" id="EFQ36843.1"/>
    </source>
</evidence>
<evidence type="ECO:0000256" key="4">
    <source>
        <dbReference type="SAM" id="MobiDB-lite"/>
    </source>
</evidence>
<dbReference type="eggNOG" id="KOG0504">
    <property type="taxonomic scope" value="Eukaryota"/>
</dbReference>
<dbReference type="VEuPathDB" id="FungiDB:GLRG_11990"/>
<dbReference type="SMART" id="SM00248">
    <property type="entry name" value="ANK"/>
    <property type="match status" value="3"/>
</dbReference>
<dbReference type="HOGENOM" id="CLU_000134_45_5_1"/>
<sequence length="137" mass="14386">MSVELHGPPARVGQASENSDYNANDADPQAFQTVLHIAAIAGHNAMVDMLLVNGRLDVDVRNSEGNTALHVAVSNQQLVTVLRLLSHGADPNAENAAGWTPLHTAVQMGSVDAVGALVAHGGNVRKKAPMRNVDLIE</sequence>
<reference evidence="6" key="1">
    <citation type="journal article" date="2012" name="Nat. Genet.">
        <title>Lifestyle transitions in plant pathogenic Colletotrichum fungi deciphered by genome and transcriptome analyses.</title>
        <authorList>
            <person name="O'Connell R.J."/>
            <person name="Thon M.R."/>
            <person name="Hacquard S."/>
            <person name="Amyotte S.G."/>
            <person name="Kleemann J."/>
            <person name="Torres M.F."/>
            <person name="Damm U."/>
            <person name="Buiate E.A."/>
            <person name="Epstein L."/>
            <person name="Alkan N."/>
            <person name="Altmueller J."/>
            <person name="Alvarado-Balderrama L."/>
            <person name="Bauser C.A."/>
            <person name="Becker C."/>
            <person name="Birren B.W."/>
            <person name="Chen Z."/>
            <person name="Choi J."/>
            <person name="Crouch J.A."/>
            <person name="Duvick J.P."/>
            <person name="Farman M.A."/>
            <person name="Gan P."/>
            <person name="Heiman D."/>
            <person name="Henrissat B."/>
            <person name="Howard R.J."/>
            <person name="Kabbage M."/>
            <person name="Koch C."/>
            <person name="Kracher B."/>
            <person name="Kubo Y."/>
            <person name="Law A.D."/>
            <person name="Lebrun M.-H."/>
            <person name="Lee Y.-H."/>
            <person name="Miyara I."/>
            <person name="Moore N."/>
            <person name="Neumann U."/>
            <person name="Nordstroem K."/>
            <person name="Panaccione D.G."/>
            <person name="Panstruga R."/>
            <person name="Place M."/>
            <person name="Proctor R.H."/>
            <person name="Prusky D."/>
            <person name="Rech G."/>
            <person name="Reinhardt R."/>
            <person name="Rollins J.A."/>
            <person name="Rounsley S."/>
            <person name="Schardl C.L."/>
            <person name="Schwartz D.C."/>
            <person name="Shenoy N."/>
            <person name="Shirasu K."/>
            <person name="Sikhakolli U.R."/>
            <person name="Stueber K."/>
            <person name="Sukno S.A."/>
            <person name="Sweigard J.A."/>
            <person name="Takano Y."/>
            <person name="Takahara H."/>
            <person name="Trail F."/>
            <person name="van der Does H.C."/>
            <person name="Voll L.M."/>
            <person name="Will I."/>
            <person name="Young S."/>
            <person name="Zeng Q."/>
            <person name="Zhang J."/>
            <person name="Zhou S."/>
            <person name="Dickman M.B."/>
            <person name="Schulze-Lefert P."/>
            <person name="Ver Loren van Themaat E."/>
            <person name="Ma L.-J."/>
            <person name="Vaillancourt L.J."/>
        </authorList>
    </citation>
    <scope>NUCLEOTIDE SEQUENCE [LARGE SCALE GENOMIC DNA]</scope>
    <source>
        <strain evidence="6">M1.001 / M2 / FGSC 10212</strain>
    </source>
</reference>
<evidence type="ECO:0000313" key="6">
    <source>
        <dbReference type="Proteomes" id="UP000008782"/>
    </source>
</evidence>
<dbReference type="RefSeq" id="XP_008100863.1">
    <property type="nucleotide sequence ID" value="XM_008102672.1"/>
</dbReference>
<dbReference type="PROSITE" id="PS50297">
    <property type="entry name" value="ANK_REP_REGION"/>
    <property type="match status" value="2"/>
</dbReference>
<gene>
    <name evidence="5" type="ORF">GLRG_11990</name>
</gene>
<evidence type="ECO:0000256" key="2">
    <source>
        <dbReference type="ARBA" id="ARBA00023043"/>
    </source>
</evidence>
<dbReference type="PROSITE" id="PS50088">
    <property type="entry name" value="ANK_REPEAT"/>
    <property type="match status" value="2"/>
</dbReference>
<dbReference type="OrthoDB" id="4851774at2759"/>
<keyword evidence="2 3" id="KW-0040">ANK repeat</keyword>
<feature type="region of interest" description="Disordered" evidence="4">
    <location>
        <begin position="1"/>
        <end position="25"/>
    </location>
</feature>
<dbReference type="SUPFAM" id="SSF48403">
    <property type="entry name" value="Ankyrin repeat"/>
    <property type="match status" value="1"/>
</dbReference>
<dbReference type="InterPro" id="IPR036770">
    <property type="entry name" value="Ankyrin_rpt-contain_sf"/>
</dbReference>
<evidence type="ECO:0000256" key="3">
    <source>
        <dbReference type="PROSITE-ProRule" id="PRU00023"/>
    </source>
</evidence>
<keyword evidence="6" id="KW-1185">Reference proteome</keyword>
<feature type="repeat" description="ANK" evidence="3">
    <location>
        <begin position="97"/>
        <end position="129"/>
    </location>
</feature>
<dbReference type="GeneID" id="24417353"/>
<dbReference type="AlphaFoldDB" id="E3R155"/>
<dbReference type="STRING" id="645133.E3R155"/>
<dbReference type="Pfam" id="PF12796">
    <property type="entry name" value="Ank_2"/>
    <property type="match status" value="1"/>
</dbReference>
<name>E3R155_COLGM</name>
<dbReference type="EMBL" id="GG697621">
    <property type="protein sequence ID" value="EFQ36843.1"/>
    <property type="molecule type" value="Genomic_DNA"/>
</dbReference>
<organism evidence="6">
    <name type="scientific">Colletotrichum graminicola (strain M1.001 / M2 / FGSC 10212)</name>
    <name type="common">Maize anthracnose fungus</name>
    <name type="synonym">Glomerella graminicola</name>
    <dbReference type="NCBI Taxonomy" id="645133"/>
    <lineage>
        <taxon>Eukaryota</taxon>
        <taxon>Fungi</taxon>
        <taxon>Dikarya</taxon>
        <taxon>Ascomycota</taxon>
        <taxon>Pezizomycotina</taxon>
        <taxon>Sordariomycetes</taxon>
        <taxon>Hypocreomycetidae</taxon>
        <taxon>Glomerellales</taxon>
        <taxon>Glomerellaceae</taxon>
        <taxon>Colletotrichum</taxon>
        <taxon>Colletotrichum graminicola species complex</taxon>
    </lineage>
</organism>
<accession>E3R155</accession>
<dbReference type="PANTHER" id="PTHR24171">
    <property type="entry name" value="ANKYRIN REPEAT DOMAIN-CONTAINING PROTEIN 39-RELATED"/>
    <property type="match status" value="1"/>
</dbReference>
<evidence type="ECO:0000256" key="1">
    <source>
        <dbReference type="ARBA" id="ARBA00022737"/>
    </source>
</evidence>
<dbReference type="InterPro" id="IPR002110">
    <property type="entry name" value="Ankyrin_rpt"/>
</dbReference>
<protein>
    <submittedName>
        <fullName evidence="5">Uncharacterized protein</fullName>
    </submittedName>
</protein>
<dbReference type="Proteomes" id="UP000008782">
    <property type="component" value="Unassembled WGS sequence"/>
</dbReference>
<dbReference type="Gene3D" id="1.25.40.20">
    <property type="entry name" value="Ankyrin repeat-containing domain"/>
    <property type="match status" value="1"/>
</dbReference>
<keyword evidence="1" id="KW-0677">Repeat</keyword>
<proteinExistence type="predicted"/>
<feature type="repeat" description="ANK" evidence="3">
    <location>
        <begin position="64"/>
        <end position="96"/>
    </location>
</feature>